<keyword evidence="5 7" id="KW-1133">Transmembrane helix</keyword>
<dbReference type="Proteomes" id="UP000028761">
    <property type="component" value="Chromosome 17"/>
</dbReference>
<dbReference type="PANTHER" id="PTHR34341:SF1">
    <property type="entry name" value="TRANSMEMBRANE PROTEIN 107"/>
    <property type="match status" value="1"/>
</dbReference>
<dbReference type="GO" id="GO:0016020">
    <property type="term" value="C:membrane"/>
    <property type="evidence" value="ECO:0007669"/>
    <property type="project" value="UniProtKB-SubCell"/>
</dbReference>
<dbReference type="GO" id="GO:0036038">
    <property type="term" value="C:MKS complex"/>
    <property type="evidence" value="ECO:0007669"/>
    <property type="project" value="TreeGrafter"/>
</dbReference>
<feature type="transmembrane region" description="Helical" evidence="7">
    <location>
        <begin position="176"/>
        <end position="195"/>
    </location>
</feature>
<evidence type="ECO:0000313" key="9">
    <source>
        <dbReference type="Proteomes" id="UP000028761"/>
    </source>
</evidence>
<dbReference type="Ensembl" id="ENSPANT00000069440.1">
    <property type="protein sequence ID" value="ENSPANP00000051789.1"/>
    <property type="gene ID" value="ENSPANG00000023842.3"/>
</dbReference>
<evidence type="ECO:0000256" key="2">
    <source>
        <dbReference type="ARBA" id="ARBA00015652"/>
    </source>
</evidence>
<dbReference type="AlphaFoldDB" id="A0A8I5NDF1"/>
<accession>A0A8I5NDF1</accession>
<keyword evidence="3 7" id="KW-0812">Transmembrane</keyword>
<reference evidence="8" key="2">
    <citation type="submission" date="2025-08" db="UniProtKB">
        <authorList>
            <consortium name="Ensembl"/>
        </authorList>
    </citation>
    <scope>IDENTIFICATION</scope>
</reference>
<evidence type="ECO:0000256" key="3">
    <source>
        <dbReference type="ARBA" id="ARBA00022692"/>
    </source>
</evidence>
<organism evidence="8 9">
    <name type="scientific">Papio anubis</name>
    <name type="common">Olive baboon</name>
    <dbReference type="NCBI Taxonomy" id="9555"/>
    <lineage>
        <taxon>Eukaryota</taxon>
        <taxon>Metazoa</taxon>
        <taxon>Chordata</taxon>
        <taxon>Craniata</taxon>
        <taxon>Vertebrata</taxon>
        <taxon>Euteleostomi</taxon>
        <taxon>Mammalia</taxon>
        <taxon>Eutheria</taxon>
        <taxon>Euarchontoglires</taxon>
        <taxon>Primates</taxon>
        <taxon>Haplorrhini</taxon>
        <taxon>Catarrhini</taxon>
        <taxon>Cercopithecidae</taxon>
        <taxon>Cercopithecinae</taxon>
        <taxon>Papio</taxon>
    </lineage>
</organism>
<proteinExistence type="predicted"/>
<dbReference type="GeneTree" id="ENSGT00390000014827"/>
<feature type="transmembrane region" description="Helical" evidence="7">
    <location>
        <begin position="234"/>
        <end position="258"/>
    </location>
</feature>
<evidence type="ECO:0000256" key="5">
    <source>
        <dbReference type="ARBA" id="ARBA00022989"/>
    </source>
</evidence>
<evidence type="ECO:0000256" key="4">
    <source>
        <dbReference type="ARBA" id="ARBA00022794"/>
    </source>
</evidence>
<evidence type="ECO:0000256" key="6">
    <source>
        <dbReference type="ARBA" id="ARBA00023136"/>
    </source>
</evidence>
<evidence type="ECO:0000313" key="8">
    <source>
        <dbReference type="Ensembl" id="ENSPANP00000051789.1"/>
    </source>
</evidence>
<keyword evidence="9" id="KW-1185">Reference proteome</keyword>
<name>A0A8I5NDF1_PAPAN</name>
<dbReference type="GO" id="GO:1904491">
    <property type="term" value="P:protein localization to ciliary transition zone"/>
    <property type="evidence" value="ECO:0007669"/>
    <property type="project" value="TreeGrafter"/>
</dbReference>
<dbReference type="PANTHER" id="PTHR34341">
    <property type="entry name" value="TRANSMEMBRANE PROTEIN 107"/>
    <property type="match status" value="1"/>
</dbReference>
<keyword evidence="4" id="KW-0970">Cilium biogenesis/degradation</keyword>
<sequence>MYCSREVFRERGSTPAYAVTKATGRCLSWRKGGVRLDLSACWWTSGVAVSELPASETAALVPKGHGPGLRACALSLPDAPGASGGRHHLILVPGKTHGCPPSAPIPISESSPPHPAPLPVSYPLGFSRVPPPPGLPSSLPLFHFSSSLPCSQDSNIQACLPLRFTPEEYDKQDIQLVAALSVTLGLFAVELAGFLSGVSMFNSTQSLISIGAHCSASVALSFFIFERWECTTYWYIFVFCSALPAVTEMTLFVTVFGLKKKPF</sequence>
<keyword evidence="6 7" id="KW-0472">Membrane</keyword>
<evidence type="ECO:0000256" key="1">
    <source>
        <dbReference type="ARBA" id="ARBA00004141"/>
    </source>
</evidence>
<protein>
    <recommendedName>
        <fullName evidence="2">Transmembrane protein 107</fullName>
    </recommendedName>
</protein>
<feature type="transmembrane region" description="Helical" evidence="7">
    <location>
        <begin position="207"/>
        <end position="228"/>
    </location>
</feature>
<evidence type="ECO:0000256" key="7">
    <source>
        <dbReference type="SAM" id="Phobius"/>
    </source>
</evidence>
<comment type="subcellular location">
    <subcellularLocation>
        <location evidence="1">Membrane</location>
        <topology evidence="1">Multi-pass membrane protein</topology>
    </subcellularLocation>
</comment>
<dbReference type="InterPro" id="IPR029248">
    <property type="entry name" value="TMEM107"/>
</dbReference>
<dbReference type="GO" id="GO:1905515">
    <property type="term" value="P:non-motile cilium assembly"/>
    <property type="evidence" value="ECO:0007669"/>
    <property type="project" value="TreeGrafter"/>
</dbReference>
<reference evidence="8 9" key="1">
    <citation type="submission" date="2012-03" db="EMBL/GenBank/DDBJ databases">
        <title>Whole Genome Assembly of Papio anubis.</title>
        <authorList>
            <person name="Liu Y.L."/>
            <person name="Abraham K.A."/>
            <person name="Akbar H.A."/>
            <person name="Ali S.A."/>
            <person name="Anosike U.A."/>
            <person name="Aqrawi P.A."/>
            <person name="Arias F.A."/>
            <person name="Attaway T.A."/>
            <person name="Awwad R.A."/>
            <person name="Babu C.B."/>
            <person name="Bandaranaike D.B."/>
            <person name="Battles P.B."/>
            <person name="Bell A.B."/>
            <person name="Beltran B.B."/>
            <person name="Berhane-Mersha D.B."/>
            <person name="Bess C.B."/>
            <person name="Bickham C.B."/>
            <person name="Bolden T.B."/>
            <person name="Carter K.C."/>
            <person name="Chau D.C."/>
            <person name="Chavez A.C."/>
            <person name="Clerc-Blankenburg K.C."/>
            <person name="Coyle M.C."/>
            <person name="Dao M.D."/>
            <person name="Davila M.L.D."/>
            <person name="Davy-Carroll L.D."/>
            <person name="Denson S.D."/>
            <person name="Dinh H.D."/>
            <person name="Fernandez S.F."/>
            <person name="Fernando P.F."/>
            <person name="Forbes L.F."/>
            <person name="Francis C.F."/>
            <person name="Francisco L.F."/>
            <person name="Fu Q.F."/>
            <person name="Garcia-Iii R.G."/>
            <person name="Garrett T.G."/>
            <person name="Gross S.G."/>
            <person name="Gubbala S.G."/>
            <person name="Hirani K.H."/>
            <person name="Hogues M.H."/>
            <person name="Hollins B.H."/>
            <person name="Jackson L.J."/>
            <person name="Javaid M.J."/>
            <person name="Jhangiani S.J."/>
            <person name="Johnson A.J."/>
            <person name="Johnson B.J."/>
            <person name="Jones J.J."/>
            <person name="Joshi V.J."/>
            <person name="Kalu J.K."/>
            <person name="Khan N.K."/>
            <person name="Korchina V.K."/>
            <person name="Kovar C.K."/>
            <person name="Lago L.L."/>
            <person name="Lara F.L."/>
            <person name="Le T.-K.L."/>
            <person name="Lee S.L."/>
            <person name="Legall-Iii F.L."/>
            <person name="Lemon S.L."/>
            <person name="Liu J.L."/>
            <person name="Liu Y.-S.L."/>
            <person name="Liyanage D.L."/>
            <person name="Lopez J.L."/>
            <person name="Lorensuhewa L.L."/>
            <person name="Mata R.M."/>
            <person name="Mathew T.M."/>
            <person name="Mercado C.M."/>
            <person name="Mercado I.M."/>
            <person name="Morales K.M."/>
            <person name="Morgan M.M."/>
            <person name="Munidasa M.M."/>
            <person name="Ngo D.N."/>
            <person name="Nguyen L.N."/>
            <person name="Nguyen T.N."/>
            <person name="Nguyen N.N."/>
            <person name="Obregon M.O."/>
            <person name="Okwuonu G.O."/>
            <person name="Ongeri F.O."/>
            <person name="Onwere C.O."/>
            <person name="Osifeso I.O."/>
            <person name="Parra A.P."/>
            <person name="Patil S.P."/>
            <person name="Perez A.P."/>
            <person name="Perez Y.P."/>
            <person name="Pham C.P."/>
            <person name="Pu L.-L.P."/>
            <person name="Puazo M.P."/>
            <person name="Quiroz J.Q."/>
            <person name="Rouhana J.R."/>
            <person name="Ruiz M.R."/>
            <person name="Ruiz S.-J.R."/>
            <person name="Saada N.S."/>
            <person name="Santibanez J.S."/>
            <person name="Scheel M.S."/>
            <person name="Schneider B.S."/>
            <person name="Simmons D.S."/>
            <person name="Sisson I.S."/>
            <person name="Tang L.-Y.T."/>
            <person name="Thornton R.T."/>
            <person name="Tisius J.T."/>
            <person name="Toledanes G.T."/>
            <person name="Trejos Z.T."/>
            <person name="Usmani K.U."/>
            <person name="Varghese R.V."/>
            <person name="Vattathil S.V."/>
            <person name="Vee V.V."/>
            <person name="Walker D.W."/>
            <person name="Weissenberger G.W."/>
            <person name="White C.W."/>
            <person name="Williams A.W."/>
            <person name="Woodworth J.W."/>
            <person name="Wright R.W."/>
            <person name="Zhu Y.Z."/>
            <person name="Han Y.H."/>
            <person name="Newsham I.N."/>
            <person name="Nazareth L.N."/>
            <person name="Worley K.W."/>
            <person name="Muzny D.M."/>
            <person name="Rogers J.R."/>
            <person name="Gibbs R.G."/>
        </authorList>
    </citation>
    <scope>NUCLEOTIDE SEQUENCE [LARGE SCALE GENOMIC DNA]</scope>
</reference>
<reference evidence="8" key="3">
    <citation type="submission" date="2025-09" db="UniProtKB">
        <authorList>
            <consortium name="Ensembl"/>
        </authorList>
    </citation>
    <scope>IDENTIFICATION</scope>
</reference>
<dbReference type="Pfam" id="PF14995">
    <property type="entry name" value="TMEM107"/>
    <property type="match status" value="1"/>
</dbReference>